<evidence type="ECO:0000313" key="2">
    <source>
        <dbReference type="EMBL" id="GAA0468704.1"/>
    </source>
</evidence>
<gene>
    <name evidence="2" type="ORF">GCM10009096_07010</name>
</gene>
<dbReference type="SUPFAM" id="SSF51905">
    <property type="entry name" value="FAD/NAD(P)-binding domain"/>
    <property type="match status" value="1"/>
</dbReference>
<organism evidence="2 3">
    <name type="scientific">Parasphingorhabdus litoris</name>
    <dbReference type="NCBI Taxonomy" id="394733"/>
    <lineage>
        <taxon>Bacteria</taxon>
        <taxon>Pseudomonadati</taxon>
        <taxon>Pseudomonadota</taxon>
        <taxon>Alphaproteobacteria</taxon>
        <taxon>Sphingomonadales</taxon>
        <taxon>Sphingomonadaceae</taxon>
        <taxon>Parasphingorhabdus</taxon>
    </lineage>
</organism>
<protein>
    <recommendedName>
        <fullName evidence="4">Lycopene cyclase</fullName>
    </recommendedName>
</protein>
<dbReference type="Proteomes" id="UP001500713">
    <property type="component" value="Unassembled WGS sequence"/>
</dbReference>
<name>A0ABN1A6H1_9SPHN</name>
<dbReference type="NCBIfam" id="TIGR01789">
    <property type="entry name" value="lycopene_cycl"/>
    <property type="match status" value="1"/>
</dbReference>
<dbReference type="NCBIfam" id="TIGR01790">
    <property type="entry name" value="carotene-cycl"/>
    <property type="match status" value="1"/>
</dbReference>
<evidence type="ECO:0000313" key="3">
    <source>
        <dbReference type="Proteomes" id="UP001500713"/>
    </source>
</evidence>
<dbReference type="InterPro" id="IPR008461">
    <property type="entry name" value="CrtY"/>
</dbReference>
<dbReference type="InterPro" id="IPR010108">
    <property type="entry name" value="Lycopene_cyclase_b/e"/>
</dbReference>
<proteinExistence type="inferred from homology"/>
<evidence type="ECO:0008006" key="4">
    <source>
        <dbReference type="Google" id="ProtNLM"/>
    </source>
</evidence>
<sequence length="386" mass="43212">MAAGKDFDLAIAGGGLAGGLIALALRKLRPELSVALVEAENHFGGNHVWSFFESDIAPEHFWLMEPLISYQWDSYDVRFPKYDRTLHTGYRSILSENFDRVIRKNLSKKSLITGSKIDNIEASTITMTDGKKLTANAILDARGGGDFSALQYGWQKFAGQVLRLSEPHGLDRPIIKDATVEQIDGYRFVYSLPFSENEIFVEDTYYSNGGDLDIEASHQRIADYAEKQGWEIADISRNEAGCLPVLYGGDFDAFWAAHDGVEARAGARAALVHPVTSYSLPMAVRTAMMVAALPDLNQDSLNIMLREYAAKHWQDCKFYHMLCAMMFEAGKPEKRYKTLEHTYGKNEDLIARFYAGTTTRLDQAALLSGRPPVPITKALPIMMKYR</sequence>
<reference evidence="2 3" key="1">
    <citation type="journal article" date="2019" name="Int. J. Syst. Evol. Microbiol.">
        <title>The Global Catalogue of Microorganisms (GCM) 10K type strain sequencing project: providing services to taxonomists for standard genome sequencing and annotation.</title>
        <authorList>
            <consortium name="The Broad Institute Genomics Platform"/>
            <consortium name="The Broad Institute Genome Sequencing Center for Infectious Disease"/>
            <person name="Wu L."/>
            <person name="Ma J."/>
        </authorList>
    </citation>
    <scope>NUCLEOTIDE SEQUENCE [LARGE SCALE GENOMIC DNA]</scope>
    <source>
        <strain evidence="2 3">JCM 14162</strain>
    </source>
</reference>
<accession>A0ABN1A6H1</accession>
<comment type="caution">
    <text evidence="2">The sequence shown here is derived from an EMBL/GenBank/DDBJ whole genome shotgun (WGS) entry which is preliminary data.</text>
</comment>
<dbReference type="Gene3D" id="3.50.50.60">
    <property type="entry name" value="FAD/NAD(P)-binding domain"/>
    <property type="match status" value="1"/>
</dbReference>
<dbReference type="RefSeq" id="WP_229953784.1">
    <property type="nucleotide sequence ID" value="NZ_BAAAEM010000002.1"/>
</dbReference>
<dbReference type="InterPro" id="IPR036188">
    <property type="entry name" value="FAD/NAD-bd_sf"/>
</dbReference>
<dbReference type="Pfam" id="PF05834">
    <property type="entry name" value="Lycopene_cycl"/>
    <property type="match status" value="1"/>
</dbReference>
<dbReference type="EMBL" id="BAAAEM010000002">
    <property type="protein sequence ID" value="GAA0468704.1"/>
    <property type="molecule type" value="Genomic_DNA"/>
</dbReference>
<evidence type="ECO:0000256" key="1">
    <source>
        <dbReference type="ARBA" id="ARBA00006599"/>
    </source>
</evidence>
<keyword evidence="3" id="KW-1185">Reference proteome</keyword>
<comment type="similarity">
    <text evidence="1">Belongs to the lycopene cyclase family.</text>
</comment>